<evidence type="ECO:0000259" key="1">
    <source>
        <dbReference type="PROSITE" id="PS51819"/>
    </source>
</evidence>
<reference evidence="2 3" key="1">
    <citation type="journal article" date="2021" name="Front. Microbiol.">
        <title>Aerobic Denitrification and Heterotrophic Sulfur Oxidation in the Genus Halomonas Revealed by Six Novel Species Characterizations and Genome-Based Analysis.</title>
        <authorList>
            <person name="Wang L."/>
            <person name="Shao Z."/>
        </authorList>
    </citation>
    <scope>NUCLEOTIDE SEQUENCE [LARGE SCALE GENOMIC DNA]</scope>
    <source>
        <strain evidence="2 3">MCCC 1A11058</strain>
    </source>
</reference>
<dbReference type="PROSITE" id="PS51819">
    <property type="entry name" value="VOC"/>
    <property type="match status" value="1"/>
</dbReference>
<name>A0ABS9AMH0_9GAMM</name>
<gene>
    <name evidence="2" type="ORF">HOP59_02000</name>
</gene>
<dbReference type="SUPFAM" id="SSF54593">
    <property type="entry name" value="Glyoxalase/Bleomycin resistance protein/Dihydroxybiphenyl dioxygenase"/>
    <property type="match status" value="1"/>
</dbReference>
<organism evidence="2 3">
    <name type="scientific">Billgrantia aerodenitrificans</name>
    <dbReference type="NCBI Taxonomy" id="2733483"/>
    <lineage>
        <taxon>Bacteria</taxon>
        <taxon>Pseudomonadati</taxon>
        <taxon>Pseudomonadota</taxon>
        <taxon>Gammaproteobacteria</taxon>
        <taxon>Oceanospirillales</taxon>
        <taxon>Halomonadaceae</taxon>
        <taxon>Billgrantia</taxon>
    </lineage>
</organism>
<comment type="caution">
    <text evidence="2">The sequence shown here is derived from an EMBL/GenBank/DDBJ whole genome shotgun (WGS) entry which is preliminary data.</text>
</comment>
<protein>
    <submittedName>
        <fullName evidence="2">VOC family protein</fullName>
    </submittedName>
</protein>
<dbReference type="InterPro" id="IPR037523">
    <property type="entry name" value="VOC_core"/>
</dbReference>
<evidence type="ECO:0000313" key="3">
    <source>
        <dbReference type="Proteomes" id="UP001320272"/>
    </source>
</evidence>
<accession>A0ABS9AMH0</accession>
<dbReference type="InterPro" id="IPR029068">
    <property type="entry name" value="Glyas_Bleomycin-R_OHBP_Dase"/>
</dbReference>
<dbReference type="Proteomes" id="UP001320272">
    <property type="component" value="Unassembled WGS sequence"/>
</dbReference>
<dbReference type="InterPro" id="IPR041581">
    <property type="entry name" value="Glyoxalase_6"/>
</dbReference>
<dbReference type="EMBL" id="JABFTV010000001">
    <property type="protein sequence ID" value="MCE8022911.1"/>
    <property type="molecule type" value="Genomic_DNA"/>
</dbReference>
<dbReference type="Pfam" id="PF18029">
    <property type="entry name" value="Glyoxalase_6"/>
    <property type="match status" value="1"/>
</dbReference>
<sequence>MDFLVNLDVDDLERGIDFYVHAFGLEVGRRFGDDGAELIGGPAPIYLLVKAAGSPAYTTEGTASGTQRHYRRHWTPVHLDVVVEDIETAVERAIAAGATQEKPIVTDSWGKLALMADPFGHGFCFVQFLNRGYDEIATV</sequence>
<proteinExistence type="predicted"/>
<dbReference type="Gene3D" id="3.10.180.10">
    <property type="entry name" value="2,3-Dihydroxybiphenyl 1,2-Dioxygenase, domain 1"/>
    <property type="match status" value="1"/>
</dbReference>
<keyword evidence="3" id="KW-1185">Reference proteome</keyword>
<evidence type="ECO:0000313" key="2">
    <source>
        <dbReference type="EMBL" id="MCE8022911.1"/>
    </source>
</evidence>
<feature type="domain" description="VOC" evidence="1">
    <location>
        <begin position="1"/>
        <end position="128"/>
    </location>
</feature>
<dbReference type="RefSeq" id="WP_010629816.1">
    <property type="nucleotide sequence ID" value="NZ_JABFTV010000001.1"/>
</dbReference>